<dbReference type="Proteomes" id="UP000179807">
    <property type="component" value="Unassembled WGS sequence"/>
</dbReference>
<accession>A0A1J4KCL8</accession>
<reference evidence="2" key="1">
    <citation type="submission" date="2016-10" db="EMBL/GenBank/DDBJ databases">
        <authorList>
            <person name="Benchimol M."/>
            <person name="Almeida L.G."/>
            <person name="Vasconcelos A.T."/>
            <person name="Perreira-Neves A."/>
            <person name="Rosa I.A."/>
            <person name="Tasca T."/>
            <person name="Bogo M.R."/>
            <person name="de Souza W."/>
        </authorList>
    </citation>
    <scope>NUCLEOTIDE SEQUENCE [LARGE SCALE GENOMIC DNA]</scope>
    <source>
        <strain evidence="2">K</strain>
    </source>
</reference>
<protein>
    <submittedName>
        <fullName evidence="2">Uncharacterized protein</fullName>
    </submittedName>
</protein>
<feature type="coiled-coil region" evidence="1">
    <location>
        <begin position="662"/>
        <end position="1111"/>
    </location>
</feature>
<proteinExistence type="predicted"/>
<comment type="caution">
    <text evidence="2">The sequence shown here is derived from an EMBL/GenBank/DDBJ whole genome shotgun (WGS) entry which is preliminary data.</text>
</comment>
<evidence type="ECO:0000256" key="1">
    <source>
        <dbReference type="SAM" id="Coils"/>
    </source>
</evidence>
<sequence>MISPDQNADPQVSAIDITQESTIASQTGFDIQRTVLKDVTNQSGISDIFQSIKRRSNANKNELRERQQKEIKELSKKYNQIREQLRVQQELMNNRESTERSLQDQLNKATIEVAQLRIIRDDLNSSLKQASAQIQYLTRELEKLREMTAKGVYDRQSDYLSLKEKYNLNVQEMERIKNEYSASNEQLIAERDQLKSQLAAARKQMDQWQDENFRLINEARTISSKYESEKAEFVRNQQKISQLQTKIEKLNDNSISTREENEKMKDMLMQAQSDLRTMTMQFDKCQSEKNVIESQSKSINDQLKETIGKLRQAELAAQTAKMKSDSIEEELNHNKGLLEKTKQKFLNEINNLNQLYMHEKEENQSMHDGFQKATEELNEKSRELELEKRIRERIEKSESALKTRVSQAESVFQESEKERFLLSQQIEKLNEDLDAKVTIIENTEDKLRNALKENMSLKDSLTEAEKKMSSLSSMVNAQTLEDAKKNLSAQLNENKSLMDKLKNLQNENKELSLANERITEEKQNDNQTINELRDILSKERVNLKNSIQERKKIQEQNQLYRQEITDFKRQISKYQSDLSLALAENSHIKEIMNGNQTSLSELIDEKNRLVNELSIISDKYRDEKASHAVIIAEIENHRIENSKLCKICNQLKSKESNLINKLEQSQKIAESYHNEIQQVTKDIESIKKELNEAIQQNTELKRQLSEEQQEKEKFALKCTTLETQMSTLSSKMNSLNKQIKQIKASLSEKSQQLSDTSLQLEQLKDINNHLNEENDSIHSENKKLEMKLQDTEQRLRDQLKNQNDINSKVSSDLQQTIERLKEENLANQDRISVTDAKLKEAQEQVEELQELVNHLQNEAKVNNTENEATRNECFDLRREISENTATIHSLKLVNHEQQELLTQLRDEKKLLKDQINSLEQQNKADRLNLETYYNQNIELLKNQYQTKDGEFCKFENEQKVKISQLENEKTALNQELRKVKRQAAQIILKLKAVNEQTETLNKQREELIKENTDLKTNLVAQVQSFNTLDQQNKKINSERNSLLNRIQELTNKNNDISILKMELSETKMKNEELVKSLVQLQNNVSSLTKLNEDLQIEINASSRAREDASKEFDEIAQTVQQIHLLLKPNDDLVPMNLSTNGQFLQELTTLRNLLVNSQKDIESFIHQRAQILAELSDFRKKTSILTDAQQDYINKLTSANKKIEKLQKDQKNLKDANSKYNIERQNLNDGISKLRTALQLTTEKLSSSETEKKLLKEDKLKMKILLDKICDENKIEISDLEKVP</sequence>
<dbReference type="OrthoDB" id="10255522at2759"/>
<feature type="coiled-coil region" evidence="1">
    <location>
        <begin position="310"/>
        <end position="619"/>
    </location>
</feature>
<feature type="coiled-coil region" evidence="1">
    <location>
        <begin position="1189"/>
        <end position="1258"/>
    </location>
</feature>
<evidence type="ECO:0000313" key="2">
    <source>
        <dbReference type="EMBL" id="OHT09161.1"/>
    </source>
</evidence>
<organism evidence="2 3">
    <name type="scientific">Tritrichomonas foetus</name>
    <dbReference type="NCBI Taxonomy" id="1144522"/>
    <lineage>
        <taxon>Eukaryota</taxon>
        <taxon>Metamonada</taxon>
        <taxon>Parabasalia</taxon>
        <taxon>Tritrichomonadida</taxon>
        <taxon>Tritrichomonadidae</taxon>
        <taxon>Tritrichomonas</taxon>
    </lineage>
</organism>
<dbReference type="PANTHER" id="PTHR43941">
    <property type="entry name" value="STRUCTURAL MAINTENANCE OF CHROMOSOMES PROTEIN 2"/>
    <property type="match status" value="1"/>
</dbReference>
<keyword evidence="1" id="KW-0175">Coiled coil</keyword>
<keyword evidence="3" id="KW-1185">Reference proteome</keyword>
<gene>
    <name evidence="2" type="ORF">TRFO_22082</name>
</gene>
<dbReference type="EMBL" id="MLAK01000647">
    <property type="protein sequence ID" value="OHT09161.1"/>
    <property type="molecule type" value="Genomic_DNA"/>
</dbReference>
<feature type="coiled-coil region" evidence="1">
    <location>
        <begin position="53"/>
        <end position="267"/>
    </location>
</feature>
<dbReference type="VEuPathDB" id="TrichDB:TRFO_22082"/>
<dbReference type="RefSeq" id="XP_068362297.1">
    <property type="nucleotide sequence ID" value="XM_068502355.1"/>
</dbReference>
<evidence type="ECO:0000313" key="3">
    <source>
        <dbReference type="Proteomes" id="UP000179807"/>
    </source>
</evidence>
<name>A0A1J4KCL8_9EUKA</name>
<dbReference type="GeneID" id="94837059"/>
<dbReference type="PANTHER" id="PTHR43941:SF1">
    <property type="entry name" value="STRUCTURAL MAINTENANCE OF CHROMOSOMES PROTEIN 2"/>
    <property type="match status" value="1"/>
</dbReference>